<dbReference type="OrthoDB" id="10249039at2759"/>
<evidence type="ECO:0000313" key="1">
    <source>
        <dbReference type="EMBL" id="CAF1192560.1"/>
    </source>
</evidence>
<proteinExistence type="predicted"/>
<protein>
    <submittedName>
        <fullName evidence="2">Uncharacterized protein</fullName>
    </submittedName>
</protein>
<organism evidence="2 5">
    <name type="scientific">Didymodactylos carnosus</name>
    <dbReference type="NCBI Taxonomy" id="1234261"/>
    <lineage>
        <taxon>Eukaryota</taxon>
        <taxon>Metazoa</taxon>
        <taxon>Spiralia</taxon>
        <taxon>Gnathifera</taxon>
        <taxon>Rotifera</taxon>
        <taxon>Eurotatoria</taxon>
        <taxon>Bdelloidea</taxon>
        <taxon>Philodinida</taxon>
        <taxon>Philodinidae</taxon>
        <taxon>Didymodactylos</taxon>
    </lineage>
</organism>
<dbReference type="Proteomes" id="UP000677228">
    <property type="component" value="Unassembled WGS sequence"/>
</dbReference>
<dbReference type="Proteomes" id="UP000663829">
    <property type="component" value="Unassembled WGS sequence"/>
</dbReference>
<dbReference type="Proteomes" id="UP000682733">
    <property type="component" value="Unassembled WGS sequence"/>
</dbReference>
<dbReference type="EMBL" id="CAJNOK010013815">
    <property type="protein sequence ID" value="CAF1192560.1"/>
    <property type="molecule type" value="Genomic_DNA"/>
</dbReference>
<comment type="caution">
    <text evidence="2">The sequence shown here is derived from an EMBL/GenBank/DDBJ whole genome shotgun (WGS) entry which is preliminary data.</text>
</comment>
<evidence type="ECO:0000313" key="5">
    <source>
        <dbReference type="Proteomes" id="UP000663829"/>
    </source>
</evidence>
<evidence type="ECO:0000313" key="3">
    <source>
        <dbReference type="EMBL" id="CAF4002888.1"/>
    </source>
</evidence>
<dbReference type="AlphaFoldDB" id="A0A815L376"/>
<evidence type="ECO:0000313" key="2">
    <source>
        <dbReference type="EMBL" id="CAF1401181.1"/>
    </source>
</evidence>
<evidence type="ECO:0000313" key="4">
    <source>
        <dbReference type="EMBL" id="CAF4295007.1"/>
    </source>
</evidence>
<sequence>MRLPARHRPESQIKKFRLEMLGDCISTSLAASPASRISWESNTGDPLNHEAAAVFEADVNTFKANVSKTMAGGILNNTQHNILNADH</sequence>
<gene>
    <name evidence="2" type="ORF">GPM918_LOCUS33273</name>
    <name evidence="1" type="ORF">OVA965_LOCUS23579</name>
    <name evidence="4" type="ORF">SRO942_LOCUS33954</name>
    <name evidence="3" type="ORF">TMI583_LOCUS24300</name>
</gene>
<keyword evidence="5" id="KW-1185">Reference proteome</keyword>
<reference evidence="2" key="1">
    <citation type="submission" date="2021-02" db="EMBL/GenBank/DDBJ databases">
        <authorList>
            <person name="Nowell W R."/>
        </authorList>
    </citation>
    <scope>NUCLEOTIDE SEQUENCE</scope>
</reference>
<dbReference type="EMBL" id="CAJOBA010035346">
    <property type="protein sequence ID" value="CAF4002888.1"/>
    <property type="molecule type" value="Genomic_DNA"/>
</dbReference>
<dbReference type="EMBL" id="CAJOBC010082976">
    <property type="protein sequence ID" value="CAF4295007.1"/>
    <property type="molecule type" value="Genomic_DNA"/>
</dbReference>
<name>A0A815L376_9BILA</name>
<dbReference type="Proteomes" id="UP000681722">
    <property type="component" value="Unassembled WGS sequence"/>
</dbReference>
<accession>A0A815L376</accession>
<dbReference type="EMBL" id="CAJNOQ010017556">
    <property type="protein sequence ID" value="CAF1401181.1"/>
    <property type="molecule type" value="Genomic_DNA"/>
</dbReference>